<proteinExistence type="predicted"/>
<protein>
    <submittedName>
        <fullName evidence="3">Uncharacterized protein</fullName>
    </submittedName>
</protein>
<keyword evidence="2" id="KW-1133">Transmembrane helix</keyword>
<evidence type="ECO:0000256" key="2">
    <source>
        <dbReference type="SAM" id="Phobius"/>
    </source>
</evidence>
<gene>
    <name evidence="3" type="ORF">PLEPLA_LOCUS8743</name>
</gene>
<dbReference type="AlphaFoldDB" id="A0A9N7TYN9"/>
<evidence type="ECO:0000313" key="3">
    <source>
        <dbReference type="EMBL" id="CAB1420866.1"/>
    </source>
</evidence>
<organism evidence="3 4">
    <name type="scientific">Pleuronectes platessa</name>
    <name type="common">European plaice</name>
    <dbReference type="NCBI Taxonomy" id="8262"/>
    <lineage>
        <taxon>Eukaryota</taxon>
        <taxon>Metazoa</taxon>
        <taxon>Chordata</taxon>
        <taxon>Craniata</taxon>
        <taxon>Vertebrata</taxon>
        <taxon>Euteleostomi</taxon>
        <taxon>Actinopterygii</taxon>
        <taxon>Neopterygii</taxon>
        <taxon>Teleostei</taxon>
        <taxon>Neoteleostei</taxon>
        <taxon>Acanthomorphata</taxon>
        <taxon>Carangaria</taxon>
        <taxon>Pleuronectiformes</taxon>
        <taxon>Pleuronectoidei</taxon>
        <taxon>Pleuronectidae</taxon>
        <taxon>Pleuronectes</taxon>
    </lineage>
</organism>
<reference evidence="3" key="1">
    <citation type="submission" date="2020-03" db="EMBL/GenBank/DDBJ databases">
        <authorList>
            <person name="Weist P."/>
        </authorList>
    </citation>
    <scope>NUCLEOTIDE SEQUENCE</scope>
</reference>
<keyword evidence="2" id="KW-0812">Transmembrane</keyword>
<evidence type="ECO:0000313" key="4">
    <source>
        <dbReference type="Proteomes" id="UP001153269"/>
    </source>
</evidence>
<feature type="region of interest" description="Disordered" evidence="1">
    <location>
        <begin position="206"/>
        <end position="277"/>
    </location>
</feature>
<evidence type="ECO:0000256" key="1">
    <source>
        <dbReference type="SAM" id="MobiDB-lite"/>
    </source>
</evidence>
<name>A0A9N7TYN9_PLEPL</name>
<accession>A0A9N7TYN9</accession>
<keyword evidence="2" id="KW-0472">Membrane</keyword>
<sequence length="386" mass="39865">MAGESMVPCSQGVASVTIITSLPFLCEVDCAVSKCPVARAPSLFSGPLYIPPPLLFFVLQLRERPAPTGSAHSSPPPSSKRISGLFTFSLKSSSEHPIFFFILDLFWSVTLPVVRRVGGVCLACVWFACGSVYQGSGVVLFAPRESLKVVTGGDKKVFQHHECPAAAPVGPGRPFLRLHTCKPHRDPCRALQRAVLVTEQYVPAAPTEAAQDEPTVVTGPPAIEPPAAPAEVTSSSPVEATEAATEAAAEAATEAATEAAAEAATEAATEAESEEITESITVPTVITEEPVLETEAPTAAAEAPEPLATDAPAVETAAPTEAAEVEPVATAAAEAVTEGDVVVVDDTEEGMSSGQVAGIVIGSLLAVVIVIAVMTAACRRMGKYSP</sequence>
<comment type="caution">
    <text evidence="3">The sequence shown here is derived from an EMBL/GenBank/DDBJ whole genome shotgun (WGS) entry which is preliminary data.</text>
</comment>
<dbReference type="Proteomes" id="UP001153269">
    <property type="component" value="Unassembled WGS sequence"/>
</dbReference>
<dbReference type="EMBL" id="CADEAL010000486">
    <property type="protein sequence ID" value="CAB1420866.1"/>
    <property type="molecule type" value="Genomic_DNA"/>
</dbReference>
<feature type="transmembrane region" description="Helical" evidence="2">
    <location>
        <begin position="356"/>
        <end position="378"/>
    </location>
</feature>
<feature type="compositionally biased region" description="Low complexity" evidence="1">
    <location>
        <begin position="229"/>
        <end position="268"/>
    </location>
</feature>
<keyword evidence="4" id="KW-1185">Reference proteome</keyword>